<comment type="subcellular location">
    <subcellularLocation>
        <location evidence="1">Nucleus</location>
    </subcellularLocation>
</comment>
<gene>
    <name evidence="6" type="primary">LOC117568850</name>
</gene>
<dbReference type="OrthoDB" id="433924at2759"/>
<reference evidence="6" key="1">
    <citation type="submission" date="2025-08" db="UniProtKB">
        <authorList>
            <consortium name="RefSeq"/>
        </authorList>
    </citation>
    <scope>IDENTIFICATION</scope>
    <source>
        <strain evidence="6">15112-1751.03</strain>
        <tissue evidence="6">Whole Adult</tissue>
    </source>
</reference>
<keyword evidence="3" id="KW-0539">Nucleus</keyword>
<feature type="domain" description="Chromo" evidence="4">
    <location>
        <begin position="4"/>
        <end position="62"/>
    </location>
</feature>
<dbReference type="InterPro" id="IPR016197">
    <property type="entry name" value="Chromo-like_dom_sf"/>
</dbReference>
<dbReference type="GO" id="GO:0000792">
    <property type="term" value="C:heterochromatin"/>
    <property type="evidence" value="ECO:0007669"/>
    <property type="project" value="UniProtKB-ARBA"/>
</dbReference>
<evidence type="ECO:0000256" key="1">
    <source>
        <dbReference type="ARBA" id="ARBA00004123"/>
    </source>
</evidence>
<dbReference type="InterPro" id="IPR023779">
    <property type="entry name" value="Chromodomain_CS"/>
</dbReference>
<dbReference type="InterPro" id="IPR017984">
    <property type="entry name" value="Chromo_dom_subgr"/>
</dbReference>
<dbReference type="GO" id="GO:0005634">
    <property type="term" value="C:nucleus"/>
    <property type="evidence" value="ECO:0007669"/>
    <property type="project" value="UniProtKB-SubCell"/>
</dbReference>
<dbReference type="PROSITE" id="PS00598">
    <property type="entry name" value="CHROMO_1"/>
    <property type="match status" value="1"/>
</dbReference>
<keyword evidence="2" id="KW-0677">Repeat</keyword>
<organism evidence="5 6">
    <name type="scientific">Drosophila albomicans</name>
    <name type="common">Fruit fly</name>
    <dbReference type="NCBI Taxonomy" id="7291"/>
    <lineage>
        <taxon>Eukaryota</taxon>
        <taxon>Metazoa</taxon>
        <taxon>Ecdysozoa</taxon>
        <taxon>Arthropoda</taxon>
        <taxon>Hexapoda</taxon>
        <taxon>Insecta</taxon>
        <taxon>Pterygota</taxon>
        <taxon>Neoptera</taxon>
        <taxon>Endopterygota</taxon>
        <taxon>Diptera</taxon>
        <taxon>Brachycera</taxon>
        <taxon>Muscomorpha</taxon>
        <taxon>Ephydroidea</taxon>
        <taxon>Drosophilidae</taxon>
        <taxon>Drosophila</taxon>
    </lineage>
</organism>
<sequence>MKEYAVERIEKKRVINGITEYFLKWKGYPRSKNTWEPIDNLFCKDLVAEFEKSEKNKAQSNNNRRKIVSSEGDSKAVIRLKKLANEKNKKFGFDRGLEALKIIGATDSSGVLMFLMSWKNSDKLELVPATLANLMCPQIVIDFYEERLTWAPHIGNVKIKNSRRLAKKENAY</sequence>
<dbReference type="Pfam" id="PF00385">
    <property type="entry name" value="Chromo"/>
    <property type="match status" value="1"/>
</dbReference>
<dbReference type="SMART" id="SM00298">
    <property type="entry name" value="CHROMO"/>
    <property type="match status" value="2"/>
</dbReference>
<dbReference type="InterPro" id="IPR000953">
    <property type="entry name" value="Chromo/chromo_shadow_dom"/>
</dbReference>
<evidence type="ECO:0000256" key="3">
    <source>
        <dbReference type="ARBA" id="ARBA00023242"/>
    </source>
</evidence>
<name>A0A6P8X1P1_DROAB</name>
<protein>
    <submittedName>
        <fullName evidence="6">Chromobox protein homolog 1-like</fullName>
    </submittedName>
</protein>
<dbReference type="RefSeq" id="XP_034105618.1">
    <property type="nucleotide sequence ID" value="XM_034249727.2"/>
</dbReference>
<dbReference type="InterPro" id="IPR023780">
    <property type="entry name" value="Chromo_domain"/>
</dbReference>
<evidence type="ECO:0000313" key="5">
    <source>
        <dbReference type="Proteomes" id="UP000515160"/>
    </source>
</evidence>
<proteinExistence type="predicted"/>
<evidence type="ECO:0000313" key="6">
    <source>
        <dbReference type="RefSeq" id="XP_034105618.1"/>
    </source>
</evidence>
<dbReference type="PROSITE" id="PS50013">
    <property type="entry name" value="CHROMO_2"/>
    <property type="match status" value="2"/>
</dbReference>
<dbReference type="Proteomes" id="UP000515160">
    <property type="component" value="Chromosome 3"/>
</dbReference>
<dbReference type="FunFam" id="2.40.50.40:FF:000031">
    <property type="entry name" value="Heterochromatin protein 1"/>
    <property type="match status" value="1"/>
</dbReference>
<dbReference type="PANTHER" id="PTHR22812">
    <property type="entry name" value="CHROMOBOX PROTEIN"/>
    <property type="match status" value="1"/>
</dbReference>
<dbReference type="GeneID" id="117568850"/>
<dbReference type="InterPro" id="IPR008251">
    <property type="entry name" value="Chromo_shadow_dom"/>
</dbReference>
<dbReference type="PRINTS" id="PR00504">
    <property type="entry name" value="CHROMODOMAIN"/>
</dbReference>
<feature type="domain" description="Chromo" evidence="4">
    <location>
        <begin position="97"/>
        <end position="155"/>
    </location>
</feature>
<keyword evidence="5" id="KW-1185">Reference proteome</keyword>
<dbReference type="SUPFAM" id="SSF54160">
    <property type="entry name" value="Chromo domain-like"/>
    <property type="match status" value="2"/>
</dbReference>
<dbReference type="SMART" id="SM00300">
    <property type="entry name" value="ChSh"/>
    <property type="match status" value="1"/>
</dbReference>
<evidence type="ECO:0000259" key="4">
    <source>
        <dbReference type="PROSITE" id="PS50013"/>
    </source>
</evidence>
<dbReference type="Gene3D" id="2.40.50.40">
    <property type="match status" value="2"/>
</dbReference>
<accession>A0A6P8X1P1</accession>
<dbReference type="InterPro" id="IPR051219">
    <property type="entry name" value="Heterochromatin_chromo-domain"/>
</dbReference>
<dbReference type="AlphaFoldDB" id="A0A6P8X1P1"/>
<dbReference type="Pfam" id="PF01393">
    <property type="entry name" value="Chromo_shadow"/>
    <property type="match status" value="1"/>
</dbReference>
<evidence type="ECO:0000256" key="2">
    <source>
        <dbReference type="ARBA" id="ARBA00022737"/>
    </source>
</evidence>